<evidence type="ECO:0000256" key="11">
    <source>
        <dbReference type="ARBA" id="ARBA00023163"/>
    </source>
</evidence>
<dbReference type="InterPro" id="IPR013264">
    <property type="entry name" value="DNAG_N"/>
</dbReference>
<dbReference type="Pfam" id="PF08275">
    <property type="entry name" value="DNAG_N"/>
    <property type="match status" value="1"/>
</dbReference>
<dbReference type="SMART" id="SM00493">
    <property type="entry name" value="TOPRIM"/>
    <property type="match status" value="1"/>
</dbReference>
<dbReference type="STRING" id="123899.SAMEA3906487_04016"/>
<keyword evidence="4 12" id="KW-0548">Nucleotidyltransferase</keyword>
<dbReference type="Gene3D" id="1.20.50.20">
    <property type="entry name" value="DnaG, RNA polymerase domain, helical bundle"/>
    <property type="match status" value="1"/>
</dbReference>
<feature type="compositionally biased region" description="Gly residues" evidence="13">
    <location>
        <begin position="494"/>
        <end position="504"/>
    </location>
</feature>
<accession>A0A157SVW5</accession>
<keyword evidence="1 12" id="KW-0240">DNA-directed RNA polymerase</keyword>
<dbReference type="InterPro" id="IPR016136">
    <property type="entry name" value="DNA_helicase_N/primase_C"/>
</dbReference>
<dbReference type="Pfam" id="PF10410">
    <property type="entry name" value="DnaB_bind"/>
    <property type="match status" value="1"/>
</dbReference>
<dbReference type="HAMAP" id="MF_00974">
    <property type="entry name" value="DNA_primase_DnaG"/>
    <property type="match status" value="1"/>
</dbReference>
<feature type="zinc finger region" description="CHC2-type" evidence="12">
    <location>
        <begin position="37"/>
        <end position="61"/>
    </location>
</feature>
<reference evidence="15 16" key="1">
    <citation type="submission" date="2016-04" db="EMBL/GenBank/DDBJ databases">
        <authorList>
            <consortium name="Pathogen Informatics"/>
        </authorList>
    </citation>
    <scope>NUCLEOTIDE SEQUENCE [LARGE SCALE GENOMIC DNA]</scope>
    <source>
        <strain evidence="15 16">H044680328</strain>
    </source>
</reference>
<dbReference type="Pfam" id="PF08278">
    <property type="entry name" value="DnaG_DnaB_bind"/>
    <property type="match status" value="1"/>
</dbReference>
<name>A0A157SVW5_9BORD</name>
<feature type="compositionally biased region" description="Low complexity" evidence="13">
    <location>
        <begin position="438"/>
        <end position="465"/>
    </location>
</feature>
<dbReference type="FunFam" id="3.90.580.10:FF:000001">
    <property type="entry name" value="DNA primase"/>
    <property type="match status" value="1"/>
</dbReference>
<dbReference type="GO" id="GO:0000428">
    <property type="term" value="C:DNA-directed RNA polymerase complex"/>
    <property type="evidence" value="ECO:0007669"/>
    <property type="project" value="UniProtKB-KW"/>
</dbReference>
<dbReference type="AlphaFoldDB" id="A0A157SVW5"/>
<evidence type="ECO:0000256" key="13">
    <source>
        <dbReference type="SAM" id="MobiDB-lite"/>
    </source>
</evidence>
<keyword evidence="11 12" id="KW-0804">Transcription</keyword>
<dbReference type="GO" id="GO:0005737">
    <property type="term" value="C:cytoplasm"/>
    <property type="evidence" value="ECO:0007669"/>
    <property type="project" value="TreeGrafter"/>
</dbReference>
<dbReference type="GeneID" id="56588767"/>
<comment type="domain">
    <text evidence="12">Contains an N-terminal zinc-binding domain, a central core domain that contains the primase activity, and a C-terminal DnaB-binding domain.</text>
</comment>
<comment type="catalytic activity">
    <reaction evidence="12">
        <text>ssDNA + n NTP = ssDNA/pppN(pN)n-1 hybrid + (n-1) diphosphate.</text>
        <dbReference type="EC" id="2.7.7.101"/>
    </reaction>
</comment>
<evidence type="ECO:0000256" key="7">
    <source>
        <dbReference type="ARBA" id="ARBA00022771"/>
    </source>
</evidence>
<dbReference type="Gene3D" id="3.90.580.10">
    <property type="entry name" value="Zinc finger, CHC2-type domain"/>
    <property type="match status" value="1"/>
</dbReference>
<evidence type="ECO:0000256" key="2">
    <source>
        <dbReference type="ARBA" id="ARBA00022515"/>
    </source>
</evidence>
<feature type="domain" description="Toprim" evidence="14">
    <location>
        <begin position="256"/>
        <end position="338"/>
    </location>
</feature>
<dbReference type="eggNOG" id="COG0358">
    <property type="taxonomic scope" value="Bacteria"/>
</dbReference>
<dbReference type="GO" id="GO:0003677">
    <property type="term" value="F:DNA binding"/>
    <property type="evidence" value="ECO:0007669"/>
    <property type="project" value="UniProtKB-KW"/>
</dbReference>
<evidence type="ECO:0000256" key="10">
    <source>
        <dbReference type="ARBA" id="ARBA00023125"/>
    </source>
</evidence>
<dbReference type="InterPro" id="IPR037068">
    <property type="entry name" value="DNA_primase_core_N_sf"/>
</dbReference>
<evidence type="ECO:0000256" key="5">
    <source>
        <dbReference type="ARBA" id="ARBA00022705"/>
    </source>
</evidence>
<dbReference type="Gene3D" id="3.40.1360.10">
    <property type="match status" value="1"/>
</dbReference>
<dbReference type="OrthoDB" id="9803773at2"/>
<dbReference type="PROSITE" id="PS50880">
    <property type="entry name" value="TOPRIM"/>
    <property type="match status" value="1"/>
</dbReference>
<dbReference type="PANTHER" id="PTHR30313:SF2">
    <property type="entry name" value="DNA PRIMASE"/>
    <property type="match status" value="1"/>
</dbReference>
<dbReference type="GO" id="GO:0003899">
    <property type="term" value="F:DNA-directed RNA polymerase activity"/>
    <property type="evidence" value="ECO:0007669"/>
    <property type="project" value="UniProtKB-UniRule"/>
</dbReference>
<dbReference type="FunFam" id="3.40.1360.10:FF:000002">
    <property type="entry name" value="DNA primase"/>
    <property type="match status" value="1"/>
</dbReference>
<dbReference type="PANTHER" id="PTHR30313">
    <property type="entry name" value="DNA PRIMASE"/>
    <property type="match status" value="1"/>
</dbReference>
<dbReference type="Pfam" id="PF01807">
    <property type="entry name" value="Zn_ribbon_DnaG"/>
    <property type="match status" value="1"/>
</dbReference>
<dbReference type="NCBIfam" id="TIGR01391">
    <property type="entry name" value="dnaG"/>
    <property type="match status" value="1"/>
</dbReference>
<evidence type="ECO:0000256" key="1">
    <source>
        <dbReference type="ARBA" id="ARBA00022478"/>
    </source>
</evidence>
<dbReference type="SMART" id="SM00400">
    <property type="entry name" value="ZnF_CHCC"/>
    <property type="match status" value="1"/>
</dbReference>
<dbReference type="KEGG" id="btrm:SAMEA390648704016"/>
<keyword evidence="5 12" id="KW-0235">DNA replication</keyword>
<dbReference type="CDD" id="cd03364">
    <property type="entry name" value="TOPRIM_DnaG_primases"/>
    <property type="match status" value="1"/>
</dbReference>
<feature type="compositionally biased region" description="Basic and acidic residues" evidence="13">
    <location>
        <begin position="508"/>
        <end position="529"/>
    </location>
</feature>
<dbReference type="SUPFAM" id="SSF57783">
    <property type="entry name" value="Zinc beta-ribbon"/>
    <property type="match status" value="1"/>
</dbReference>
<dbReference type="InterPro" id="IPR030846">
    <property type="entry name" value="DnaG_bac"/>
</dbReference>
<keyword evidence="16" id="KW-1185">Reference proteome</keyword>
<evidence type="ECO:0000259" key="14">
    <source>
        <dbReference type="PROSITE" id="PS50880"/>
    </source>
</evidence>
<dbReference type="InterPro" id="IPR036977">
    <property type="entry name" value="DNA_primase_Znf_CHC2"/>
</dbReference>
<evidence type="ECO:0000313" key="16">
    <source>
        <dbReference type="Proteomes" id="UP000076825"/>
    </source>
</evidence>
<comment type="cofactor">
    <cofactor evidence="12">
        <name>Zn(2+)</name>
        <dbReference type="ChEBI" id="CHEBI:29105"/>
    </cofactor>
    <text evidence="12">Binds 1 zinc ion per monomer.</text>
</comment>
<evidence type="ECO:0000256" key="12">
    <source>
        <dbReference type="HAMAP-Rule" id="MF_00974"/>
    </source>
</evidence>
<feature type="region of interest" description="Disordered" evidence="13">
    <location>
        <begin position="438"/>
        <end position="542"/>
    </location>
</feature>
<protein>
    <recommendedName>
        <fullName evidence="12">DNA primase</fullName>
        <ecNumber evidence="12">2.7.7.101</ecNumber>
    </recommendedName>
</protein>
<evidence type="ECO:0000256" key="6">
    <source>
        <dbReference type="ARBA" id="ARBA00022723"/>
    </source>
</evidence>
<dbReference type="InterPro" id="IPR019475">
    <property type="entry name" value="DNA_primase_DnaB-bd"/>
</dbReference>
<dbReference type="GO" id="GO:1990077">
    <property type="term" value="C:primosome complex"/>
    <property type="evidence" value="ECO:0007669"/>
    <property type="project" value="UniProtKB-KW"/>
</dbReference>
<dbReference type="SUPFAM" id="SSF56731">
    <property type="entry name" value="DNA primase core"/>
    <property type="match status" value="1"/>
</dbReference>
<gene>
    <name evidence="12 15" type="primary">dnaG</name>
    <name evidence="15" type="ORF">SAMEA3906487_04016</name>
</gene>
<dbReference type="SUPFAM" id="SSF117023">
    <property type="entry name" value="DNA primase DnaG, C-terminal domain"/>
    <property type="match status" value="1"/>
</dbReference>
<comment type="function">
    <text evidence="12">RNA polymerase that catalyzes the synthesis of short RNA molecules used as primers for DNA polymerase during DNA replication.</text>
</comment>
<dbReference type="RefSeq" id="WP_063492476.1">
    <property type="nucleotide sequence ID" value="NZ_CP016340.1"/>
</dbReference>
<dbReference type="Gene3D" id="1.10.860.10">
    <property type="entry name" value="DNAb Helicase, Chain A"/>
    <property type="match status" value="1"/>
</dbReference>
<keyword evidence="3 12" id="KW-0808">Transferase</keyword>
<dbReference type="Pfam" id="PF13662">
    <property type="entry name" value="Toprim_4"/>
    <property type="match status" value="1"/>
</dbReference>
<keyword evidence="7 12" id="KW-0863">Zinc-finger</keyword>
<dbReference type="GO" id="GO:0006269">
    <property type="term" value="P:DNA replication, synthesis of primer"/>
    <property type="evidence" value="ECO:0007669"/>
    <property type="project" value="UniProtKB-UniRule"/>
</dbReference>
<evidence type="ECO:0000256" key="8">
    <source>
        <dbReference type="ARBA" id="ARBA00022833"/>
    </source>
</evidence>
<dbReference type="InterPro" id="IPR050219">
    <property type="entry name" value="DnaG_primase"/>
</dbReference>
<dbReference type="InterPro" id="IPR013173">
    <property type="entry name" value="DNA_primase_DnaG_DnaB-bd_dom"/>
</dbReference>
<evidence type="ECO:0000256" key="3">
    <source>
        <dbReference type="ARBA" id="ARBA00022679"/>
    </source>
</evidence>
<dbReference type="EC" id="2.7.7.101" evidence="12"/>
<organism evidence="15 16">
    <name type="scientific">Bordetella trematum</name>
    <dbReference type="NCBI Taxonomy" id="123899"/>
    <lineage>
        <taxon>Bacteria</taxon>
        <taxon>Pseudomonadati</taxon>
        <taxon>Pseudomonadota</taxon>
        <taxon>Betaproteobacteria</taxon>
        <taxon>Burkholderiales</taxon>
        <taxon>Alcaligenaceae</taxon>
        <taxon>Bordetella</taxon>
    </lineage>
</organism>
<dbReference type="InterPro" id="IPR006295">
    <property type="entry name" value="DNA_primase_DnaG"/>
</dbReference>
<evidence type="ECO:0000256" key="9">
    <source>
        <dbReference type="ARBA" id="ARBA00022842"/>
    </source>
</evidence>
<sequence length="686" mass="74473">MIPESFIQDLLARVDVVDIVGRYVQLRKGGANLLGLCPFHNEKSPSFTVSPTKQFYHCFGCGAHGSAITFLMEHTGASFPEAVRTLAASAGMTVPEEPRSPRLQAEAARRKAEVSRHTQALDAAQAHYLRLLRSSADAIAYLKQRGLTGQIAKEYGLGWSGTDRHGLSKVFDNYEDPTLVEAGLVVESEDGRRYDRFRERVMFPIRNGRGSLIGFGGRIIGKGEPKYLNSPETPLFNKGQELYGLWEARLPIRQEGQVIVVEGYMDVVGLAQLGIGNAVATLGTATTPEHVKKLLRASDRVIFSFDGDGAGRRAAWRALQACLPVLRDDITIRFLFLPSEHDPDSYVREFGAEAFREQLGQASALSRFLLDELASRHNLEEAEGRASCLHEAKPLLAGIPECGLKTQIEREMARLIQLTPEELAQSLAQHAAQQQAQAAARQAAVSQGAASPAAPAPGAGQEGPVDAGAPDWAYESFSDHEPDIYSVGAVPAGEDGGWQAGAAGGRTSRGDGWKGKSDWKGKGKGDWKGKGRGRGNDVGGYEGRRVMPSLARRLLCLLLAHPELVDTMGDQQLEVIDHGPNLGLVRDLIVLAQASGARHVGALMEAADPDSDLYVVLKGLRADMMAQEDLPEPQTEWDDALRRIEIDGLRADMGRLAEGGLATEEARKRYAELRQRLLVLTSSGLR</sequence>
<comment type="subunit">
    <text evidence="12">Monomer. Interacts with DnaB.</text>
</comment>
<dbReference type="InterPro" id="IPR034151">
    <property type="entry name" value="TOPRIM_DnaG_bac"/>
</dbReference>
<dbReference type="EMBL" id="LT546645">
    <property type="protein sequence ID" value="SAI74086.1"/>
    <property type="molecule type" value="Genomic_DNA"/>
</dbReference>
<dbReference type="Proteomes" id="UP000076825">
    <property type="component" value="Chromosome 1"/>
</dbReference>
<dbReference type="InterPro" id="IPR002694">
    <property type="entry name" value="Znf_CHC2"/>
</dbReference>
<evidence type="ECO:0000313" key="15">
    <source>
        <dbReference type="EMBL" id="SAI74086.1"/>
    </source>
</evidence>
<dbReference type="SMART" id="SM00766">
    <property type="entry name" value="DnaG_DnaB_bind"/>
    <property type="match status" value="1"/>
</dbReference>
<keyword evidence="10 12" id="KW-0238">DNA-binding</keyword>
<dbReference type="Gene3D" id="3.90.980.10">
    <property type="entry name" value="DNA primase, catalytic core, N-terminal domain"/>
    <property type="match status" value="1"/>
</dbReference>
<comment type="similarity">
    <text evidence="12">Belongs to the DnaG primase family.</text>
</comment>
<keyword evidence="2 12" id="KW-0639">Primosome</keyword>
<evidence type="ECO:0000256" key="4">
    <source>
        <dbReference type="ARBA" id="ARBA00022695"/>
    </source>
</evidence>
<keyword evidence="9" id="KW-0460">Magnesium</keyword>
<proteinExistence type="inferred from homology"/>
<dbReference type="InterPro" id="IPR006171">
    <property type="entry name" value="TOPRIM_dom"/>
</dbReference>
<keyword evidence="6 12" id="KW-0479">Metal-binding</keyword>
<keyword evidence="8 12" id="KW-0862">Zinc</keyword>
<dbReference type="GO" id="GO:0008270">
    <property type="term" value="F:zinc ion binding"/>
    <property type="evidence" value="ECO:0007669"/>
    <property type="project" value="UniProtKB-UniRule"/>
</dbReference>
<dbReference type="PATRIC" id="fig|123899.6.peg.4012"/>